<accession>A0ABN9S9K3</accession>
<feature type="non-terminal residue" evidence="1">
    <location>
        <position position="1"/>
    </location>
</feature>
<gene>
    <name evidence="1" type="ORF">PCOR1329_LOCUS27282</name>
</gene>
<dbReference type="SUPFAM" id="SSF52540">
    <property type="entry name" value="P-loop containing nucleoside triphosphate hydrolases"/>
    <property type="match status" value="1"/>
</dbReference>
<evidence type="ECO:0008006" key="3">
    <source>
        <dbReference type="Google" id="ProtNLM"/>
    </source>
</evidence>
<evidence type="ECO:0000313" key="2">
    <source>
        <dbReference type="Proteomes" id="UP001189429"/>
    </source>
</evidence>
<comment type="caution">
    <text evidence="1">The sequence shown here is derived from an EMBL/GenBank/DDBJ whole genome shotgun (WGS) entry which is preliminary data.</text>
</comment>
<keyword evidence="2" id="KW-1185">Reference proteome</keyword>
<dbReference type="Proteomes" id="UP001189429">
    <property type="component" value="Unassembled WGS sequence"/>
</dbReference>
<dbReference type="EMBL" id="CAUYUJ010009860">
    <property type="protein sequence ID" value="CAK0827866.1"/>
    <property type="molecule type" value="Genomic_DNA"/>
</dbReference>
<evidence type="ECO:0000313" key="1">
    <source>
        <dbReference type="EMBL" id="CAK0827866.1"/>
    </source>
</evidence>
<protein>
    <recommendedName>
        <fullName evidence="3">Sulfotransferase domain-containing protein</fullName>
    </recommendedName>
</protein>
<sequence>VPRGSPGEPLHFEEVSIHVVLPVPVVGTPVGYCRMQDDHLQLNAGGKYQRPCVVVQGLWKTGTHALHSYMERHFDVEVRKSRWDGCVSFNGRHVWKHDLLLTPLEFPPEDEQGRPVVVLVCTREPTRWIRAMSKGAYELMPNSASGTKRVRRMGDVSWLLRGPRDEPVHVRWPAWAKGRVDCDPEFEDAFDLWCHYMAAVLHGTGVGSPASPTHRVLVVRHEDLVCRPELVLNELVRAGLQTKGLPFHPERRLLGGHHADKGRAVEALREEVQTPVTLDDQMVDCMVSRAQRYKGLFATCWYPPADGKLPVDHVSVEDVYKVCGAA</sequence>
<dbReference type="InterPro" id="IPR027417">
    <property type="entry name" value="P-loop_NTPase"/>
</dbReference>
<name>A0ABN9S9K3_9DINO</name>
<reference evidence="1" key="1">
    <citation type="submission" date="2023-10" db="EMBL/GenBank/DDBJ databases">
        <authorList>
            <person name="Chen Y."/>
            <person name="Shah S."/>
            <person name="Dougan E. K."/>
            <person name="Thang M."/>
            <person name="Chan C."/>
        </authorList>
    </citation>
    <scope>NUCLEOTIDE SEQUENCE [LARGE SCALE GENOMIC DNA]</scope>
</reference>
<proteinExistence type="predicted"/>
<organism evidence="1 2">
    <name type="scientific">Prorocentrum cordatum</name>
    <dbReference type="NCBI Taxonomy" id="2364126"/>
    <lineage>
        <taxon>Eukaryota</taxon>
        <taxon>Sar</taxon>
        <taxon>Alveolata</taxon>
        <taxon>Dinophyceae</taxon>
        <taxon>Prorocentrales</taxon>
        <taxon>Prorocentraceae</taxon>
        <taxon>Prorocentrum</taxon>
    </lineage>
</organism>